<comment type="cofactor">
    <cofactor evidence="1">
        <name>Mg(2+)</name>
        <dbReference type="ChEBI" id="CHEBI:18420"/>
    </cofactor>
</comment>
<keyword evidence="8" id="KW-0460">Magnesium</keyword>
<dbReference type="GO" id="GO:0044716">
    <property type="term" value="F:8-oxo-GDP phosphatase activity"/>
    <property type="evidence" value="ECO:0007669"/>
    <property type="project" value="TreeGrafter"/>
</dbReference>
<dbReference type="PANTHER" id="PTHR47707:SF1">
    <property type="entry name" value="NUDIX HYDROLASE FAMILY PROTEIN"/>
    <property type="match status" value="1"/>
</dbReference>
<keyword evidence="5" id="KW-0479">Metal-binding</keyword>
<dbReference type="InterPro" id="IPR020476">
    <property type="entry name" value="Nudix_hydrolase"/>
</dbReference>
<evidence type="ECO:0000256" key="8">
    <source>
        <dbReference type="ARBA" id="ARBA00022842"/>
    </source>
</evidence>
<dbReference type="InterPro" id="IPR000086">
    <property type="entry name" value="NUDIX_hydrolase_dom"/>
</dbReference>
<name>A0A1H0QUW3_9ACTN</name>
<dbReference type="EC" id="3.6.1.55" evidence="11"/>
<dbReference type="EMBL" id="FNJR01000002">
    <property type="protein sequence ID" value="SDP21111.1"/>
    <property type="molecule type" value="Genomic_DNA"/>
</dbReference>
<sequence>MSRWPVRPATFFRTRVARVVAVRGRMPVVLERTFAMAAPLRTVAAALRHTRTVTTNLGAVAEDPAVPVGELLLAGDRFPVATGAAGDAPALEGTVCRADETAVELRFDSSAGRSGRVRFEPREPESGARSRCEVHLILSEAPEWLLPRLDGYLEAVRELASKWSMRQIVVGAALVEDGMLLAQQRHYPAVHAGRWELPGGRVEPGESESEAVVRECREELGTEVRALERLGTDVPLLGGSGMSLRVLAVCRVAGARLPLPLEHRALRWVGGSELAGLPWLEADRLLLDSLRALLSSGSEPQDPK</sequence>
<feature type="domain" description="Nudix hydrolase" evidence="12">
    <location>
        <begin position="165"/>
        <end position="294"/>
    </location>
</feature>
<evidence type="ECO:0000256" key="7">
    <source>
        <dbReference type="ARBA" id="ARBA00022801"/>
    </source>
</evidence>
<dbReference type="CDD" id="cd03425">
    <property type="entry name" value="NUDIX_MutT_NudA_like"/>
    <property type="match status" value="1"/>
</dbReference>
<reference evidence="14" key="1">
    <citation type="submission" date="2016-10" db="EMBL/GenBank/DDBJ databases">
        <authorList>
            <person name="Varghese N."/>
            <person name="Submissions S."/>
        </authorList>
    </citation>
    <scope>NUCLEOTIDE SEQUENCE [LARGE SCALE GENOMIC DNA]</scope>
    <source>
        <strain evidence="14">DSM 46732</strain>
    </source>
</reference>
<dbReference type="InterPro" id="IPR015797">
    <property type="entry name" value="NUDIX_hydrolase-like_dom_sf"/>
</dbReference>
<accession>A0A1H0QUW3</accession>
<keyword evidence="7" id="KW-0378">Hydrolase</keyword>
<dbReference type="GO" id="GO:0006281">
    <property type="term" value="P:DNA repair"/>
    <property type="evidence" value="ECO:0007669"/>
    <property type="project" value="UniProtKB-KW"/>
</dbReference>
<comment type="catalytic activity">
    <reaction evidence="10">
        <text>8-oxo-dGTP + H2O = 8-oxo-dGMP + diphosphate + H(+)</text>
        <dbReference type="Rhea" id="RHEA:31575"/>
        <dbReference type="ChEBI" id="CHEBI:15377"/>
        <dbReference type="ChEBI" id="CHEBI:15378"/>
        <dbReference type="ChEBI" id="CHEBI:33019"/>
        <dbReference type="ChEBI" id="CHEBI:63224"/>
        <dbReference type="ChEBI" id="CHEBI:77896"/>
        <dbReference type="EC" id="3.6.1.55"/>
    </reaction>
</comment>
<gene>
    <name evidence="13" type="ORF">SAMN04487905_102408</name>
</gene>
<keyword evidence="3" id="KW-0515">Mutator protein</keyword>
<dbReference type="PROSITE" id="PS51462">
    <property type="entry name" value="NUDIX"/>
    <property type="match status" value="1"/>
</dbReference>
<dbReference type="GO" id="GO:0044715">
    <property type="term" value="F:8-oxo-dGDP phosphatase activity"/>
    <property type="evidence" value="ECO:0007669"/>
    <property type="project" value="TreeGrafter"/>
</dbReference>
<keyword evidence="14" id="KW-1185">Reference proteome</keyword>
<dbReference type="PRINTS" id="PR00502">
    <property type="entry name" value="NUDIXFAMILY"/>
</dbReference>
<organism evidence="13 14">
    <name type="scientific">Actinopolyspora xinjiangensis</name>
    <dbReference type="NCBI Taxonomy" id="405564"/>
    <lineage>
        <taxon>Bacteria</taxon>
        <taxon>Bacillati</taxon>
        <taxon>Actinomycetota</taxon>
        <taxon>Actinomycetes</taxon>
        <taxon>Actinopolysporales</taxon>
        <taxon>Actinopolysporaceae</taxon>
        <taxon>Actinopolyspora</taxon>
    </lineage>
</organism>
<proteinExistence type="inferred from homology"/>
<dbReference type="AlphaFoldDB" id="A0A1H0QUW3"/>
<protein>
    <recommendedName>
        <fullName evidence="11">8-oxo-dGTP diphosphatase</fullName>
        <ecNumber evidence="11">3.6.1.55</ecNumber>
    </recommendedName>
</protein>
<dbReference type="GO" id="GO:0008413">
    <property type="term" value="F:8-oxo-7,8-dihydroguanosine triphosphate pyrophosphatase activity"/>
    <property type="evidence" value="ECO:0007669"/>
    <property type="project" value="TreeGrafter"/>
</dbReference>
<dbReference type="PANTHER" id="PTHR47707">
    <property type="entry name" value="8-OXO-DGTP DIPHOSPHATASE"/>
    <property type="match status" value="1"/>
</dbReference>
<evidence type="ECO:0000256" key="11">
    <source>
        <dbReference type="ARBA" id="ARBA00038905"/>
    </source>
</evidence>
<dbReference type="GO" id="GO:0006260">
    <property type="term" value="P:DNA replication"/>
    <property type="evidence" value="ECO:0007669"/>
    <property type="project" value="UniProtKB-KW"/>
</dbReference>
<dbReference type="Gene3D" id="3.90.79.10">
    <property type="entry name" value="Nucleoside Triphosphate Pyrophosphohydrolase"/>
    <property type="match status" value="1"/>
</dbReference>
<evidence type="ECO:0000256" key="6">
    <source>
        <dbReference type="ARBA" id="ARBA00022763"/>
    </source>
</evidence>
<evidence type="ECO:0000256" key="4">
    <source>
        <dbReference type="ARBA" id="ARBA00022705"/>
    </source>
</evidence>
<dbReference type="Proteomes" id="UP000199497">
    <property type="component" value="Unassembled WGS sequence"/>
</dbReference>
<dbReference type="STRING" id="405564.SAMN04487905_102408"/>
<evidence type="ECO:0000313" key="13">
    <source>
        <dbReference type="EMBL" id="SDP21111.1"/>
    </source>
</evidence>
<keyword evidence="9" id="KW-0234">DNA repair</keyword>
<evidence type="ECO:0000256" key="2">
    <source>
        <dbReference type="ARBA" id="ARBA00005582"/>
    </source>
</evidence>
<dbReference type="InterPro" id="IPR047127">
    <property type="entry name" value="MutT-like"/>
</dbReference>
<evidence type="ECO:0000256" key="10">
    <source>
        <dbReference type="ARBA" id="ARBA00035861"/>
    </source>
</evidence>
<evidence type="ECO:0000259" key="12">
    <source>
        <dbReference type="PROSITE" id="PS51462"/>
    </source>
</evidence>
<keyword evidence="4" id="KW-0235">DNA replication</keyword>
<dbReference type="GO" id="GO:0046872">
    <property type="term" value="F:metal ion binding"/>
    <property type="evidence" value="ECO:0007669"/>
    <property type="project" value="UniProtKB-KW"/>
</dbReference>
<evidence type="ECO:0000256" key="9">
    <source>
        <dbReference type="ARBA" id="ARBA00023204"/>
    </source>
</evidence>
<evidence type="ECO:0000313" key="14">
    <source>
        <dbReference type="Proteomes" id="UP000199497"/>
    </source>
</evidence>
<evidence type="ECO:0000256" key="5">
    <source>
        <dbReference type="ARBA" id="ARBA00022723"/>
    </source>
</evidence>
<evidence type="ECO:0000256" key="1">
    <source>
        <dbReference type="ARBA" id="ARBA00001946"/>
    </source>
</evidence>
<dbReference type="GO" id="GO:0035539">
    <property type="term" value="F:8-oxo-7,8-dihydrodeoxyguanosine triphosphate pyrophosphatase activity"/>
    <property type="evidence" value="ECO:0007669"/>
    <property type="project" value="UniProtKB-EC"/>
</dbReference>
<dbReference type="Pfam" id="PF00293">
    <property type="entry name" value="NUDIX"/>
    <property type="match status" value="1"/>
</dbReference>
<comment type="similarity">
    <text evidence="2">Belongs to the Nudix hydrolase family.</text>
</comment>
<keyword evidence="6" id="KW-0227">DNA damage</keyword>
<evidence type="ECO:0000256" key="3">
    <source>
        <dbReference type="ARBA" id="ARBA00022457"/>
    </source>
</evidence>
<dbReference type="SUPFAM" id="SSF55811">
    <property type="entry name" value="Nudix"/>
    <property type="match status" value="1"/>
</dbReference>